<dbReference type="Proteomes" id="UP000255417">
    <property type="component" value="Unassembled WGS sequence"/>
</dbReference>
<dbReference type="EMBL" id="UGTA01000001">
    <property type="protein sequence ID" value="SUB58817.1"/>
    <property type="molecule type" value="Genomic_DNA"/>
</dbReference>
<reference evidence="3 4" key="1">
    <citation type="submission" date="2018-06" db="EMBL/GenBank/DDBJ databases">
        <authorList>
            <consortium name="Pathogen Informatics"/>
            <person name="Doyle S."/>
        </authorList>
    </citation>
    <scope>NUCLEOTIDE SEQUENCE [LARGE SCALE GENOMIC DNA]</scope>
    <source>
        <strain evidence="3 4">NCTC12872</strain>
    </source>
</reference>
<dbReference type="InterPro" id="IPR013783">
    <property type="entry name" value="Ig-like_fold"/>
</dbReference>
<dbReference type="InterPro" id="IPR038081">
    <property type="entry name" value="CalX-like_sf"/>
</dbReference>
<evidence type="ECO:0000256" key="1">
    <source>
        <dbReference type="SAM" id="MobiDB-lite"/>
    </source>
</evidence>
<sequence length="3015" mass="324057">MTNIQVILRDNQEVEKVYDVTSGDLLTIQNVRGVNYELYNTLNKTAPQNIIARRVGQDLLIILDENEGKGSSLEIEPDILIKDYYGNIEEEKAKGLDKSDGEVTNATGILIGLHENGKYYAYIPESAETVDAVSILEDGDAKPQAIGGDELAYGVFFPWWGLLGLFALIPLFYDDSESSEHTEPTVIELPNIDEKVTQNMGDPVTIDIIEKSKGKLDPKTIKLLDKDGKEVTVIDVADEGTWTVDPNTGKITFTPDIGFEKDPTPIKYTGTAIDGTKVKEPSIIKIEYKDTIENDVPTLTIEATPVVEGEESTVTVKLNKVSNEDIVVMITKPDGTKEDVTIVKGQKEASIKVPTTDDGHVEATQHLPVKAVVKAGTTTNGKTVLKTTIEETDNDQPTVSLVGDEVVEGENATIIVRLDKVSTTDVVVALSKPNGEEVEVIIPKGEKSKKVIVATAEDENVEDTQNLIVKAVVKSNNTTNGTNEITATIVENDNDVPTLTIEATPVVEGEESTVTVKLNKVSNEDIVVTITKPDGTKEDVTIVKGQKEASIKVPTTDDGHVEATQHLPVKAVVKAGTTTNGKTVLKTTIEETDNDQPTVSLVGDEVVEGENATIIVRLDKVSTTDVVVALSKPNGEEVEVIIPKGEKSKKVIVATAEDENVEDTQNLIVKAVVKSNNTTNGTNEITATIVENDNDVPTLTIEATPVVEGEESTVTVKLNKVSNEDIVVTITKPDGTKEDVTIVKGQKEASIKVATKDDQEVETVQELPVKAVVKSGDIANSKDPLVTKIIESDNDNKADKPTLSIIGDEVIEGETATVTLVLDKPSNEDVVVTLTEPDNTTVDITIPKGDVKKTVEIATKEDGIVEDTQKLPVRAVVTSNNTTNGNTAVTTEIEELDNDKPTVSLSATSVVEGNESTITVSLDKASNEPIVVTVTKPNGDKVDVTIPKGATSQTIQVETEDDGEVEDTQELPIVGVVKSGDTTNGKTPLKTVIEETDNDKPTLSIIGDEVIEGETATVTLVLDKPSNEDVVVTLTEPDNTTVDITIPKGDVKKTVEIATKEDGIVEDTQKLPVRAVVTSNNTTNGNTAVTTEIEELDNDKPTVSLSATSVVEGNESTITVSLDKASNEPIVVTVTKPNGDKVDVTIPKGATSQTIQVETEDDGEVEDTQELPIVGVVKSGDTTNGKTPLKTVIEETDNDKPTLSIIGDEVIEGETATVTLVLDKPSNEDVVVTLTKPDNTTVDITIPKGDVKKTVEIVTKDDSEIEDTLDLPVKAVVKSGKTTNGTEELTASIVESDNDISMDITHIGRVDQPVAGDGREDNTANEYGLIDNQTIVIKGTTQGVPAGTPVTVIISTNTDVVESSKYTKIATVKENGDWETTLPANQTVNLIFAKNQPLEVSATVTAKGKTVTDIDKSPVTNTNVSIYRTGADFIQEDVIEKLTFEIKQTEDSNNDVAVSLLDTTVTVKIDTMITNSISKNDIDHIIFTDATGNSNNLTEAQINDLFANGMNITIPAGSTGIPKFDIYPKPDTAGESNEVVKMKIENSTNVLSPIGQDSQQGTIIDNDLHIDITSIGDNQQPESGNNSENGVNIVANANEYGVLKPNGDLVISGTSDAPNDSVVTLTVATNKTSLSDLTTKVKDGHWSYIVPKAQMDELSFENGKPLEVTASVTKVNLTVEDIDKTNIQLALPTIDIVSINGTTQPADQDTVVTKDTANKYGFINKPNFNLNGVTTEVEDGKDVTITITDANGTTTRVTTTVINGAWSVDVTEQNISNLDLTKGNLTFKASVTNDAAQTATDTDLAPIAKTKVIVVSPKTVTEGDSTNTFIVNEVKLDNPTASDVVTKISFPVITGEEMATKPTDYTDVEYFDVASNAWKAIFSADNPNGEGNVKLPHNGSVVKIRVKVANDDVAEATEKLQLKVTALPEYNGLFETDTDKSSAVVNMINDDDMTIDITSIAGVVQPNEESNNSLGDNKYGKITDLSQGITIEGKTENIPAGTQVNVKIETNVDNVSGSKYDSEKAIVKADGTWSLTLSNERVKALSFKQDEPLKVTATISKESKTVKDVDQIDVIKTELAIERTSATSINEGDNDVKHTFVISQIEVGTQTQTASPMPTTVKAKIDTSVTDSIDKADIKKVVYTDSEGHIHNLTDTEINNLLNETGFDVVIPANSTGKPTFDVVIENDDNAESTEIVKMTISETINMAQKGLTSIVKAHAEGTIVDNDLHIDITSIGTGNDQPKNGNGAENDEDNVANANKYGEVQSNSDIVISGTSDAPNGSTVNLTVATNTDVASGSKYTSGLSTTVENGHWSYTLPAEKVAQLTFAEGKPFEVTATVTKGNLTAMDTDKTDVQIEPTIIPKSAHVSEEGLVYGVRDNVGVTTDADTTNAVEGFGKVATTSTVNNVDIDALNALKLTQNGEPITWEYNNGSKELIGKLADGSNFVTVNFNDQKAGEGENEGLDYKVTLHKSIDHTGGVKLDSNNSGANEQDLTIPIQLTTADGSSISTSIVIEDDSPNAEDVTKSVSKEDSLTRFNIMLTIDGSGSMVREDQGESAVPKPGGGFYTKWELAVDASLAVLQKYEENSRTMVKFNRYSDGLVQRDGSNADVITDWMTVEQAKAFLLNDDPKGGNSNFAKGLRQWNETTNDIPYADKTISYFITDGNPEGSLNPWRFNRFIRKGEWQDILNTYKVDMSYAVAVGRDADDNNLMKLSYDREHPENPQAGLIRVENGSLIKTAILQTVKEYKPIAITQSLLEGDITSGTAGVDTMFGGDGGFVSTIRVEGKTYTYDAKMNISTSYDGTHKQGDHIEVTLNDGSTIDFNMHSAQYTYKPSVKAQKAATKATQQVNIEFQLTDSDGDTSEFATNHLDYTVTARAQDRAASDMVGLNENGTDDNDVIAYSNDHHIDGSTGFDVLVFDQISGEIHLDTSKISNIELFDLEDKQTQNITLTENDVLNMTDTHNQLLIVADENDTVTLKGFTQTVDPKHEGVYHTYVNGDATVYVDNNVENIIL</sequence>
<feature type="domain" description="VWFA" evidence="2">
    <location>
        <begin position="2538"/>
        <end position="2745"/>
    </location>
</feature>
<protein>
    <recommendedName>
        <fullName evidence="2">VWFA domain-containing protein</fullName>
    </recommendedName>
</protein>
<dbReference type="RefSeq" id="WP_115315327.1">
    <property type="nucleotide sequence ID" value="NZ_LWIF01000001.1"/>
</dbReference>
<gene>
    <name evidence="3" type="ORF">NCTC12872_00785</name>
</gene>
<evidence type="ECO:0000313" key="4">
    <source>
        <dbReference type="Proteomes" id="UP000255417"/>
    </source>
</evidence>
<name>A0A379CAW1_9PAST</name>
<evidence type="ECO:0000313" key="3">
    <source>
        <dbReference type="EMBL" id="SUB58817.1"/>
    </source>
</evidence>
<dbReference type="SUPFAM" id="SSF141072">
    <property type="entry name" value="CalX-like"/>
    <property type="match status" value="2"/>
</dbReference>
<dbReference type="Gene3D" id="2.60.40.10">
    <property type="entry name" value="Immunoglobulins"/>
    <property type="match status" value="4"/>
</dbReference>
<keyword evidence="4" id="KW-1185">Reference proteome</keyword>
<dbReference type="SUPFAM" id="SSF53300">
    <property type="entry name" value="vWA-like"/>
    <property type="match status" value="1"/>
</dbReference>
<dbReference type="OrthoDB" id="5672272at2"/>
<accession>A0A379CAW1</accession>
<dbReference type="InterPro" id="IPR026395">
    <property type="entry name" value="CshA_fibril"/>
</dbReference>
<dbReference type="InterPro" id="IPR002035">
    <property type="entry name" value="VWF_A"/>
</dbReference>
<dbReference type="Pfam" id="PF19076">
    <property type="entry name" value="CshA_repeat"/>
    <property type="match status" value="1"/>
</dbReference>
<dbReference type="PROSITE" id="PS50234">
    <property type="entry name" value="VWFA"/>
    <property type="match status" value="1"/>
</dbReference>
<dbReference type="InterPro" id="IPR036465">
    <property type="entry name" value="vWFA_dom_sf"/>
</dbReference>
<proteinExistence type="predicted"/>
<organism evidence="3 4">
    <name type="scientific">Phocoenobacter uteri</name>
    <dbReference type="NCBI Taxonomy" id="146806"/>
    <lineage>
        <taxon>Bacteria</taxon>
        <taxon>Pseudomonadati</taxon>
        <taxon>Pseudomonadota</taxon>
        <taxon>Gammaproteobacteria</taxon>
        <taxon>Pasteurellales</taxon>
        <taxon>Pasteurellaceae</taxon>
        <taxon>Phocoenobacter</taxon>
    </lineage>
</organism>
<evidence type="ECO:0000259" key="2">
    <source>
        <dbReference type="PROSITE" id="PS50234"/>
    </source>
</evidence>
<feature type="region of interest" description="Disordered" evidence="1">
    <location>
        <begin position="2236"/>
        <end position="2255"/>
    </location>
</feature>
<feature type="compositionally biased region" description="Polar residues" evidence="1">
    <location>
        <begin position="2236"/>
        <end position="2245"/>
    </location>
</feature>